<gene>
    <name evidence="1" type="ORF">ACHAWO_007499</name>
</gene>
<organism evidence="1 2">
    <name type="scientific">Cyclotella atomus</name>
    <dbReference type="NCBI Taxonomy" id="382360"/>
    <lineage>
        <taxon>Eukaryota</taxon>
        <taxon>Sar</taxon>
        <taxon>Stramenopiles</taxon>
        <taxon>Ochrophyta</taxon>
        <taxon>Bacillariophyta</taxon>
        <taxon>Coscinodiscophyceae</taxon>
        <taxon>Thalassiosirophycidae</taxon>
        <taxon>Stephanodiscales</taxon>
        <taxon>Stephanodiscaceae</taxon>
        <taxon>Cyclotella</taxon>
    </lineage>
</organism>
<dbReference type="EMBL" id="JALLPJ020000820">
    <property type="protein sequence ID" value="KAL3782139.1"/>
    <property type="molecule type" value="Genomic_DNA"/>
</dbReference>
<proteinExistence type="predicted"/>
<keyword evidence="2" id="KW-1185">Reference proteome</keyword>
<reference evidence="1 2" key="1">
    <citation type="submission" date="2024-10" db="EMBL/GenBank/DDBJ databases">
        <title>Updated reference genomes for cyclostephanoid diatoms.</title>
        <authorList>
            <person name="Roberts W.R."/>
            <person name="Alverson A.J."/>
        </authorList>
    </citation>
    <scope>NUCLEOTIDE SEQUENCE [LARGE SCALE GENOMIC DNA]</scope>
    <source>
        <strain evidence="1 2">AJA010-31</strain>
    </source>
</reference>
<evidence type="ECO:0000313" key="1">
    <source>
        <dbReference type="EMBL" id="KAL3782139.1"/>
    </source>
</evidence>
<protein>
    <submittedName>
        <fullName evidence="1">Uncharacterized protein</fullName>
    </submittedName>
</protein>
<sequence length="315" mass="35494">MVWLFLDTPTSASCDLIMTLRYSYFSITGRITHLSENDLRQFLTGSFGEEEMKSYITRGAHLNSHVALFTPTSVGIGCRALECLFNRLRLTDSKRELDNSSDSNDNEFRQKMIEAFGDDNDKSQLEHNNDLKRQFCDILHIHCWASEVSLSHHGQTFFSKLSNERRATLDIDGVQKHMWCISVNNATTNDDITTLSSEISGVCINLIYPPPVRVVSLIDVVTVDAYFTEQVIVRGSLPLSGLNETQVHENIERAFGFDEDEDGFYLLSVNPTEVIIEMVKIKETLTLLGINCEINDVSTASKTIEESMAELGISF</sequence>
<dbReference type="Proteomes" id="UP001530400">
    <property type="component" value="Unassembled WGS sequence"/>
</dbReference>
<name>A0ABD3P1Q9_9STRA</name>
<accession>A0ABD3P1Q9</accession>
<comment type="caution">
    <text evidence="1">The sequence shown here is derived from an EMBL/GenBank/DDBJ whole genome shotgun (WGS) entry which is preliminary data.</text>
</comment>
<dbReference type="AlphaFoldDB" id="A0ABD3P1Q9"/>
<evidence type="ECO:0000313" key="2">
    <source>
        <dbReference type="Proteomes" id="UP001530400"/>
    </source>
</evidence>